<dbReference type="InterPro" id="IPR001714">
    <property type="entry name" value="Pept_M24_MAP"/>
</dbReference>
<dbReference type="InterPro" id="IPR000587">
    <property type="entry name" value="Creatinase_N"/>
</dbReference>
<evidence type="ECO:0000259" key="4">
    <source>
        <dbReference type="Pfam" id="PF00557"/>
    </source>
</evidence>
<dbReference type="Pfam" id="PF00557">
    <property type="entry name" value="Peptidase_M24"/>
    <property type="match status" value="1"/>
</dbReference>
<keyword evidence="6" id="KW-0031">Aminopeptidase</keyword>
<keyword evidence="6" id="KW-0645">Protease</keyword>
<evidence type="ECO:0000256" key="1">
    <source>
        <dbReference type="ARBA" id="ARBA00008766"/>
    </source>
</evidence>
<dbReference type="Gene3D" id="3.90.230.10">
    <property type="entry name" value="Creatinase/methionine aminopeptidase superfamily"/>
    <property type="match status" value="1"/>
</dbReference>
<dbReference type="InterPro" id="IPR000994">
    <property type="entry name" value="Pept_M24"/>
</dbReference>
<dbReference type="AlphaFoldDB" id="A0A3N5AVJ5"/>
<evidence type="ECO:0000313" key="6">
    <source>
        <dbReference type="EMBL" id="RPF49236.1"/>
    </source>
</evidence>
<dbReference type="FunFam" id="3.90.230.10:FF:000014">
    <property type="entry name" value="Aminopeptidase P family protein"/>
    <property type="match status" value="1"/>
</dbReference>
<dbReference type="PANTHER" id="PTHR46112:SF3">
    <property type="entry name" value="AMINOPEPTIDASE YPDF"/>
    <property type="match status" value="1"/>
</dbReference>
<dbReference type="InterPro" id="IPR029149">
    <property type="entry name" value="Creatin/AminoP/Spt16_N"/>
</dbReference>
<dbReference type="Proteomes" id="UP000282654">
    <property type="component" value="Unassembled WGS sequence"/>
</dbReference>
<name>A0A3N5AVJ5_9THEO</name>
<dbReference type="CDD" id="cd01092">
    <property type="entry name" value="APP-like"/>
    <property type="match status" value="1"/>
</dbReference>
<evidence type="ECO:0000313" key="7">
    <source>
        <dbReference type="Proteomes" id="UP000282654"/>
    </source>
</evidence>
<dbReference type="SUPFAM" id="SSF53092">
    <property type="entry name" value="Creatinase/prolidase N-terminal domain"/>
    <property type="match status" value="1"/>
</dbReference>
<keyword evidence="3" id="KW-0378">Hydrolase</keyword>
<reference evidence="6 7" key="1">
    <citation type="submission" date="2018-11" db="EMBL/GenBank/DDBJ databases">
        <title>Genomic Encyclopedia of Type Strains, Phase IV (KMG-IV): sequencing the most valuable type-strain genomes for metagenomic binning, comparative biology and taxonomic classification.</title>
        <authorList>
            <person name="Goeker M."/>
        </authorList>
    </citation>
    <scope>NUCLEOTIDE SEQUENCE [LARGE SCALE GENOMIC DNA]</scope>
    <source>
        <strain evidence="6 7">DSM 102936</strain>
    </source>
</reference>
<dbReference type="PROSITE" id="PS00491">
    <property type="entry name" value="PROLINE_PEPTIDASE"/>
    <property type="match status" value="1"/>
</dbReference>
<keyword evidence="2" id="KW-0479">Metal-binding</keyword>
<comment type="similarity">
    <text evidence="1">Belongs to the peptidase M24B family.</text>
</comment>
<dbReference type="GO" id="GO:0004177">
    <property type="term" value="F:aminopeptidase activity"/>
    <property type="evidence" value="ECO:0007669"/>
    <property type="project" value="UniProtKB-KW"/>
</dbReference>
<dbReference type="InterPro" id="IPR036005">
    <property type="entry name" value="Creatinase/aminopeptidase-like"/>
</dbReference>
<evidence type="ECO:0000256" key="3">
    <source>
        <dbReference type="ARBA" id="ARBA00022801"/>
    </source>
</evidence>
<dbReference type="Gene3D" id="3.40.350.10">
    <property type="entry name" value="Creatinase/prolidase N-terminal domain"/>
    <property type="match status" value="1"/>
</dbReference>
<evidence type="ECO:0000256" key="2">
    <source>
        <dbReference type="ARBA" id="ARBA00022723"/>
    </source>
</evidence>
<dbReference type="PRINTS" id="PR00599">
    <property type="entry name" value="MAPEPTIDASE"/>
</dbReference>
<organism evidence="6 7">
    <name type="scientific">Thermodesulfitimonas autotrophica</name>
    <dbReference type="NCBI Taxonomy" id="1894989"/>
    <lineage>
        <taxon>Bacteria</taxon>
        <taxon>Bacillati</taxon>
        <taxon>Bacillota</taxon>
        <taxon>Clostridia</taxon>
        <taxon>Thermoanaerobacterales</taxon>
        <taxon>Thermoanaerobacteraceae</taxon>
        <taxon>Thermodesulfitimonas</taxon>
    </lineage>
</organism>
<protein>
    <submittedName>
        <fullName evidence="6">Xaa-Pro aminopeptidase/Xaa-Pro dipeptidase</fullName>
    </submittedName>
</protein>
<sequence length="373" mass="39884">MPWSKRRLNSLTASFVAGRLARLRERFAAAGVQGILVTGRENVFYLSGFSGSAGVLLLDATQEVLLTDGRYVEQARRECPGFAVVEAKRPWPDGVAALVRESGLRCLGIEAANVTYDRWAKLAGALAGVELVPLSGLVEELRMVKEPAEIALVREAVRLVDEIFARCLAALHPGVRERDWALELEFALRRAGAERAAFEFIVASGWRAALPHGVASEKEIAPGELVVIDCGAVVGGYHSDFTRTVAVGAASPWQREVYRAVLAAQQAAIAAIKPGVTAGEIDRVARSVLTEHGYGEFFTHSTGHGLGLAIHEEPRLAEGVETLLAPGMVVTVEPGVYLPGQGGVRIEDVVVVTPEGAEVLTATPKEELLITGR</sequence>
<feature type="domain" description="Peptidase M24" evidence="4">
    <location>
        <begin position="152"/>
        <end position="353"/>
    </location>
</feature>
<dbReference type="GO" id="GO:0046872">
    <property type="term" value="F:metal ion binding"/>
    <property type="evidence" value="ECO:0007669"/>
    <property type="project" value="UniProtKB-KW"/>
</dbReference>
<accession>A0A3N5AVJ5</accession>
<dbReference type="InterPro" id="IPR050659">
    <property type="entry name" value="Peptidase_M24B"/>
</dbReference>
<dbReference type="SUPFAM" id="SSF55920">
    <property type="entry name" value="Creatinase/aminopeptidase"/>
    <property type="match status" value="1"/>
</dbReference>
<feature type="domain" description="Creatinase N-terminal" evidence="5">
    <location>
        <begin position="19"/>
        <end position="144"/>
    </location>
</feature>
<keyword evidence="7" id="KW-1185">Reference proteome</keyword>
<evidence type="ECO:0000259" key="5">
    <source>
        <dbReference type="Pfam" id="PF01321"/>
    </source>
</evidence>
<gene>
    <name evidence="6" type="ORF">EDD75_0040</name>
</gene>
<dbReference type="EMBL" id="RKRE01000001">
    <property type="protein sequence ID" value="RPF49236.1"/>
    <property type="molecule type" value="Genomic_DNA"/>
</dbReference>
<dbReference type="GO" id="GO:0008235">
    <property type="term" value="F:metalloexopeptidase activity"/>
    <property type="evidence" value="ECO:0007669"/>
    <property type="project" value="UniProtKB-ARBA"/>
</dbReference>
<dbReference type="PANTHER" id="PTHR46112">
    <property type="entry name" value="AMINOPEPTIDASE"/>
    <property type="match status" value="1"/>
</dbReference>
<proteinExistence type="inferred from homology"/>
<dbReference type="Pfam" id="PF01321">
    <property type="entry name" value="Creatinase_N"/>
    <property type="match status" value="1"/>
</dbReference>
<dbReference type="InterPro" id="IPR001131">
    <property type="entry name" value="Peptidase_M24B_aminopep-P_CS"/>
</dbReference>
<comment type="caution">
    <text evidence="6">The sequence shown here is derived from an EMBL/GenBank/DDBJ whole genome shotgun (WGS) entry which is preliminary data.</text>
</comment>